<evidence type="ECO:0000256" key="3">
    <source>
        <dbReference type="ARBA" id="ARBA00022946"/>
    </source>
</evidence>
<keyword evidence="3" id="KW-0809">Transit peptide</keyword>
<dbReference type="Pfam" id="PF02536">
    <property type="entry name" value="mTERF"/>
    <property type="match status" value="2"/>
</dbReference>
<dbReference type="Gene3D" id="1.25.70.10">
    <property type="entry name" value="Transcription termination factor 3, mitochondrial"/>
    <property type="match status" value="1"/>
</dbReference>
<dbReference type="PANTHER" id="PTHR13068">
    <property type="entry name" value="CGI-12 PROTEIN-RELATED"/>
    <property type="match status" value="1"/>
</dbReference>
<gene>
    <name evidence="5" type="primary">LOC103333879</name>
</gene>
<dbReference type="RefSeq" id="XP_008235010.1">
    <property type="nucleotide sequence ID" value="XM_008236788.1"/>
</dbReference>
<accession>A0ABM0P6D3</accession>
<evidence type="ECO:0000313" key="5">
    <source>
        <dbReference type="RefSeq" id="XP_008235010.1"/>
    </source>
</evidence>
<dbReference type="InterPro" id="IPR038538">
    <property type="entry name" value="MTERF_sf"/>
</dbReference>
<dbReference type="GeneID" id="103333879"/>
<dbReference type="InterPro" id="IPR003690">
    <property type="entry name" value="MTERF"/>
</dbReference>
<keyword evidence="4" id="KW-1185">Reference proteome</keyword>
<keyword evidence="2" id="KW-0805">Transcription regulation</keyword>
<dbReference type="PANTHER" id="PTHR13068:SF133">
    <property type="entry name" value="MITOCHONDRIAL TRANSCRIPTION TERMINATION FACTOR FAMILY PROTEIN"/>
    <property type="match status" value="1"/>
</dbReference>
<organism evidence="4 5">
    <name type="scientific">Prunus mume</name>
    <name type="common">Japanese apricot</name>
    <name type="synonym">Armeniaca mume</name>
    <dbReference type="NCBI Taxonomy" id="102107"/>
    <lineage>
        <taxon>Eukaryota</taxon>
        <taxon>Viridiplantae</taxon>
        <taxon>Streptophyta</taxon>
        <taxon>Embryophyta</taxon>
        <taxon>Tracheophyta</taxon>
        <taxon>Spermatophyta</taxon>
        <taxon>Magnoliopsida</taxon>
        <taxon>eudicotyledons</taxon>
        <taxon>Gunneridae</taxon>
        <taxon>Pentapetalae</taxon>
        <taxon>rosids</taxon>
        <taxon>fabids</taxon>
        <taxon>Rosales</taxon>
        <taxon>Rosaceae</taxon>
        <taxon>Amygdaloideae</taxon>
        <taxon>Amygdaleae</taxon>
        <taxon>Prunus</taxon>
    </lineage>
</organism>
<comment type="similarity">
    <text evidence="1">Belongs to the mTERF family.</text>
</comment>
<protein>
    <submittedName>
        <fullName evidence="5">Uncharacterized protein LOC103333879</fullName>
    </submittedName>
</protein>
<keyword evidence="2" id="KW-0804">Transcription</keyword>
<dbReference type="SMART" id="SM00733">
    <property type="entry name" value="Mterf"/>
    <property type="match status" value="6"/>
</dbReference>
<reference evidence="5" key="2">
    <citation type="submission" date="2025-08" db="UniProtKB">
        <authorList>
            <consortium name="RefSeq"/>
        </authorList>
    </citation>
    <scope>IDENTIFICATION</scope>
</reference>
<proteinExistence type="inferred from homology"/>
<name>A0ABM0P6D3_PRUMU</name>
<evidence type="ECO:0000256" key="2">
    <source>
        <dbReference type="ARBA" id="ARBA00022472"/>
    </source>
</evidence>
<sequence length="401" mass="45350">MAALHILKSLRSAHPIFSCLSCKNLLAVERFAVADSHFPLQNLSFCRPVTTKISAEQDDYTVSYLVNSCGLSPESAIRVAQKVKLRSSEKADSVLALLRNHDFSNADISKLVTRHPLVLMADAEKTLLPKLEFFCSTGISRMDLARTLSYDPALLKISLQNQIIPAYNYLKSLLLSEDKVMKVLKNKPWIFLENLSKNVVPNIELLRELGMPSSRIALLLAHAPNIVMKKHELFSEIVGEVKELGFEPMKSSFVSAIRVLSGKKTIWSRSSEAYRKWGWSEDDILSAFKLNPMCMTKSEKKIMETMEFLVNKMGWPSASIAKYPTVVCLSLERRIIPRCSVVKVLFSKGLMVEENFSLASVLCPAEKPFLERFVIRYLDQIPQLSNVYQGKVDIHDRHDLL</sequence>
<keyword evidence="2" id="KW-0806">Transcription termination</keyword>
<reference evidence="4" key="1">
    <citation type="journal article" date="2012" name="Nat. Commun.">
        <title>The genome of Prunus mume.</title>
        <authorList>
            <person name="Zhang Q."/>
            <person name="Chen W."/>
            <person name="Sun L."/>
            <person name="Zhao F."/>
            <person name="Huang B."/>
            <person name="Yang W."/>
            <person name="Tao Y."/>
            <person name="Wang J."/>
            <person name="Yuan Z."/>
            <person name="Fan G."/>
            <person name="Xing Z."/>
            <person name="Han C."/>
            <person name="Pan H."/>
            <person name="Zhong X."/>
            <person name="Shi W."/>
            <person name="Liang X."/>
            <person name="Du D."/>
            <person name="Sun F."/>
            <person name="Xu Z."/>
            <person name="Hao R."/>
            <person name="Lv T."/>
            <person name="Lv Y."/>
            <person name="Zheng Z."/>
            <person name="Sun M."/>
            <person name="Luo L."/>
            <person name="Cai M."/>
            <person name="Gao Y."/>
            <person name="Wang J."/>
            <person name="Yin Y."/>
            <person name="Xu X."/>
            <person name="Cheng T."/>
            <person name="Wang J."/>
        </authorList>
    </citation>
    <scope>NUCLEOTIDE SEQUENCE [LARGE SCALE GENOMIC DNA]</scope>
</reference>
<evidence type="ECO:0000313" key="4">
    <source>
        <dbReference type="Proteomes" id="UP000694861"/>
    </source>
</evidence>
<evidence type="ECO:0000256" key="1">
    <source>
        <dbReference type="ARBA" id="ARBA00007692"/>
    </source>
</evidence>
<dbReference type="Proteomes" id="UP000694861">
    <property type="component" value="Linkage group LG6"/>
</dbReference>